<sequence length="47" mass="5463">MIIDRLDFITENELLTTLDTTYRIPPRTTKCLSIDCIPKEVGQLRIL</sequence>
<feature type="non-terminal residue" evidence="1">
    <location>
        <position position="47"/>
    </location>
</feature>
<feature type="non-terminal residue" evidence="1">
    <location>
        <position position="1"/>
    </location>
</feature>
<dbReference type="Proteomes" id="UP000681720">
    <property type="component" value="Unassembled WGS sequence"/>
</dbReference>
<accession>A0A8S2TA67</accession>
<protein>
    <submittedName>
        <fullName evidence="1">Uncharacterized protein</fullName>
    </submittedName>
</protein>
<organism evidence="1 3">
    <name type="scientific">Rotaria magnacalcarata</name>
    <dbReference type="NCBI Taxonomy" id="392030"/>
    <lineage>
        <taxon>Eukaryota</taxon>
        <taxon>Metazoa</taxon>
        <taxon>Spiralia</taxon>
        <taxon>Gnathifera</taxon>
        <taxon>Rotifera</taxon>
        <taxon>Eurotatoria</taxon>
        <taxon>Bdelloidea</taxon>
        <taxon>Philodinida</taxon>
        <taxon>Philodinidae</taxon>
        <taxon>Rotaria</taxon>
    </lineage>
</organism>
<comment type="caution">
    <text evidence="1">The sequence shown here is derived from an EMBL/GenBank/DDBJ whole genome shotgun (WGS) entry which is preliminary data.</text>
</comment>
<evidence type="ECO:0000313" key="2">
    <source>
        <dbReference type="EMBL" id="CAF4297917.1"/>
    </source>
</evidence>
<evidence type="ECO:0000313" key="3">
    <source>
        <dbReference type="Proteomes" id="UP000676336"/>
    </source>
</evidence>
<name>A0A8S2TA67_9BILA</name>
<dbReference type="AlphaFoldDB" id="A0A8S2TA67"/>
<proteinExistence type="predicted"/>
<evidence type="ECO:0000313" key="1">
    <source>
        <dbReference type="EMBL" id="CAF4279624.1"/>
    </source>
</evidence>
<dbReference type="EMBL" id="CAJOBJ010035644">
    <property type="protein sequence ID" value="CAF4297917.1"/>
    <property type="molecule type" value="Genomic_DNA"/>
</dbReference>
<reference evidence="1" key="1">
    <citation type="submission" date="2021-02" db="EMBL/GenBank/DDBJ databases">
        <authorList>
            <person name="Nowell W R."/>
        </authorList>
    </citation>
    <scope>NUCLEOTIDE SEQUENCE</scope>
</reference>
<gene>
    <name evidence="2" type="ORF">GIL414_LOCUS25706</name>
    <name evidence="1" type="ORF">SMN809_LOCUS25198</name>
</gene>
<dbReference type="Proteomes" id="UP000676336">
    <property type="component" value="Unassembled WGS sequence"/>
</dbReference>
<dbReference type="EMBL" id="CAJOBI010032342">
    <property type="protein sequence ID" value="CAF4279624.1"/>
    <property type="molecule type" value="Genomic_DNA"/>
</dbReference>